<protein>
    <submittedName>
        <fullName evidence="1">Lecithin:cholesterol acyltransferase</fullName>
    </submittedName>
</protein>
<keyword evidence="1" id="KW-0808">Transferase</keyword>
<dbReference type="EMBL" id="FQZG01000065">
    <property type="protein sequence ID" value="SHJ64091.1"/>
    <property type="molecule type" value="Genomic_DNA"/>
</dbReference>
<dbReference type="STRING" id="1123357.SAMN02745244_02941"/>
<keyword evidence="1" id="KW-0012">Acyltransferase</keyword>
<dbReference type="Pfam" id="PF02450">
    <property type="entry name" value="LCAT"/>
    <property type="match status" value="1"/>
</dbReference>
<dbReference type="Gene3D" id="3.40.50.1820">
    <property type="entry name" value="alpha/beta hydrolase"/>
    <property type="match status" value="1"/>
</dbReference>
<organism evidence="1 2">
    <name type="scientific">Tessaracoccus bendigoensis DSM 12906</name>
    <dbReference type="NCBI Taxonomy" id="1123357"/>
    <lineage>
        <taxon>Bacteria</taxon>
        <taxon>Bacillati</taxon>
        <taxon>Actinomycetota</taxon>
        <taxon>Actinomycetes</taxon>
        <taxon>Propionibacteriales</taxon>
        <taxon>Propionibacteriaceae</taxon>
        <taxon>Tessaracoccus</taxon>
    </lineage>
</organism>
<dbReference type="RefSeq" id="WP_073189646.1">
    <property type="nucleotide sequence ID" value="NZ_FQZG01000065.1"/>
</dbReference>
<dbReference type="PANTHER" id="PTHR11440">
    <property type="entry name" value="LECITHIN-CHOLESTEROL ACYLTRANSFERASE-RELATED"/>
    <property type="match status" value="1"/>
</dbReference>
<evidence type="ECO:0000313" key="1">
    <source>
        <dbReference type="EMBL" id="SHJ64091.1"/>
    </source>
</evidence>
<evidence type="ECO:0000313" key="2">
    <source>
        <dbReference type="Proteomes" id="UP000184512"/>
    </source>
</evidence>
<sequence length="469" mass="50208">MTAPPKDLVVVLPGILGSTLHLDGRPIWEPSGGAVLNALGRLGGRGIRSLILPAGIGDNPADDGITPGQLMPDVHAIPGIWTPIKGYDDTLKRLRALGYSEPSAARPGNLLPLAYDWRLSNRYTARWMAPIIQRELARWRSQGGHYADAQVVFLCHSMGGLVARWYATHEGADHTRKIITLGTPYRGSMKAVNQLVNGAPRLLGRLGATITALARSLPAVHQLLPSYACVIAGTGEPTHLDPGKLPDVDWAMASDGLSFHAELEEAEALQDDFRNRIHPIVGTHQPTATTLQTNGTSIWIHDGYDGNNFFGDSTVPLPGATPKGVPLDSNIIRRVPDKHGNLQRNKAALDEVEGILTAQPVVIKGPKLTEPSVEVPELVHPGEGISVHVAVPPSIRVGLHTTLTPDDPTSRVRGRTQVLRLKDGEARAHFEDVVPGSYTLTVSGTSPSAAVASVTATVLVWDPDFTLDS</sequence>
<dbReference type="InterPro" id="IPR003386">
    <property type="entry name" value="LACT/PDAT_acylTrfase"/>
</dbReference>
<gene>
    <name evidence="1" type="ORF">SAMN02745244_02941</name>
</gene>
<keyword evidence="2" id="KW-1185">Reference proteome</keyword>
<proteinExistence type="predicted"/>
<dbReference type="Proteomes" id="UP000184512">
    <property type="component" value="Unassembled WGS sequence"/>
</dbReference>
<name>A0A1M6KYM3_9ACTN</name>
<dbReference type="OrthoDB" id="8871309at2"/>
<accession>A0A1M6KYM3</accession>
<reference evidence="1 2" key="1">
    <citation type="submission" date="2016-11" db="EMBL/GenBank/DDBJ databases">
        <authorList>
            <person name="Jaros S."/>
            <person name="Januszkiewicz K."/>
            <person name="Wedrychowicz H."/>
        </authorList>
    </citation>
    <scope>NUCLEOTIDE SEQUENCE [LARGE SCALE GENOMIC DNA]</scope>
    <source>
        <strain evidence="1 2">DSM 12906</strain>
    </source>
</reference>
<dbReference type="GO" id="GO:0008374">
    <property type="term" value="F:O-acyltransferase activity"/>
    <property type="evidence" value="ECO:0007669"/>
    <property type="project" value="InterPro"/>
</dbReference>
<dbReference type="GO" id="GO:0006629">
    <property type="term" value="P:lipid metabolic process"/>
    <property type="evidence" value="ECO:0007669"/>
    <property type="project" value="InterPro"/>
</dbReference>
<dbReference type="SUPFAM" id="SSF53474">
    <property type="entry name" value="alpha/beta-Hydrolases"/>
    <property type="match status" value="1"/>
</dbReference>
<dbReference type="AlphaFoldDB" id="A0A1M6KYM3"/>
<dbReference type="InterPro" id="IPR029058">
    <property type="entry name" value="AB_hydrolase_fold"/>
</dbReference>